<dbReference type="EMBL" id="JAODUP010000232">
    <property type="protein sequence ID" value="KAK2155760.1"/>
    <property type="molecule type" value="Genomic_DNA"/>
</dbReference>
<comment type="cofactor">
    <cofactor evidence="1">
        <name>Zn(2+)</name>
        <dbReference type="ChEBI" id="CHEBI:29105"/>
    </cofactor>
</comment>
<dbReference type="PANTHER" id="PTHR47665:SF1">
    <property type="entry name" value="HISTONE DEACETYLASE-LIKE PROTEIN"/>
    <property type="match status" value="1"/>
</dbReference>
<evidence type="ECO:0000256" key="13">
    <source>
        <dbReference type="ARBA" id="ARBA00023242"/>
    </source>
</evidence>
<evidence type="ECO:0000256" key="14">
    <source>
        <dbReference type="PROSITE-ProRule" id="PRU00502"/>
    </source>
</evidence>
<dbReference type="SMART" id="SM00290">
    <property type="entry name" value="ZnF_UBP"/>
    <property type="match status" value="1"/>
</dbReference>
<dbReference type="GO" id="GO:0008270">
    <property type="term" value="F:zinc ion binding"/>
    <property type="evidence" value="ECO:0007669"/>
    <property type="project" value="UniProtKB-KW"/>
</dbReference>
<keyword evidence="11" id="KW-0805">Transcription regulation</keyword>
<evidence type="ECO:0000256" key="3">
    <source>
        <dbReference type="ARBA" id="ARBA00007738"/>
    </source>
</evidence>
<keyword evidence="13" id="KW-0539">Nucleus</keyword>
<dbReference type="GO" id="GO:0016787">
    <property type="term" value="F:hydrolase activity"/>
    <property type="evidence" value="ECO:0007669"/>
    <property type="project" value="UniProtKB-KW"/>
</dbReference>
<evidence type="ECO:0000256" key="12">
    <source>
        <dbReference type="ARBA" id="ARBA00023163"/>
    </source>
</evidence>
<feature type="compositionally biased region" description="Basic and acidic residues" evidence="15">
    <location>
        <begin position="1"/>
        <end position="35"/>
    </location>
</feature>
<accession>A0AAD9JPJ4</accession>
<evidence type="ECO:0000313" key="18">
    <source>
        <dbReference type="Proteomes" id="UP001208570"/>
    </source>
</evidence>
<evidence type="ECO:0000256" key="2">
    <source>
        <dbReference type="ARBA" id="ARBA00004123"/>
    </source>
</evidence>
<organism evidence="17 18">
    <name type="scientific">Paralvinella palmiformis</name>
    <dbReference type="NCBI Taxonomy" id="53620"/>
    <lineage>
        <taxon>Eukaryota</taxon>
        <taxon>Metazoa</taxon>
        <taxon>Spiralia</taxon>
        <taxon>Lophotrochozoa</taxon>
        <taxon>Annelida</taxon>
        <taxon>Polychaeta</taxon>
        <taxon>Sedentaria</taxon>
        <taxon>Canalipalpata</taxon>
        <taxon>Terebellida</taxon>
        <taxon>Terebelliformia</taxon>
        <taxon>Alvinellidae</taxon>
        <taxon>Paralvinella</taxon>
    </lineage>
</organism>
<dbReference type="Gene3D" id="3.30.40.10">
    <property type="entry name" value="Zinc/RING finger domain, C3HC4 (zinc finger)"/>
    <property type="match status" value="1"/>
</dbReference>
<keyword evidence="18" id="KW-1185">Reference proteome</keyword>
<keyword evidence="9" id="KW-0862">Zinc</keyword>
<evidence type="ECO:0000256" key="6">
    <source>
        <dbReference type="ARBA" id="ARBA00022737"/>
    </source>
</evidence>
<reference evidence="17" key="1">
    <citation type="journal article" date="2023" name="Mol. Biol. Evol.">
        <title>Third-Generation Sequencing Reveals the Adaptive Role of the Epigenome in Three Deep-Sea Polychaetes.</title>
        <authorList>
            <person name="Perez M."/>
            <person name="Aroh O."/>
            <person name="Sun Y."/>
            <person name="Lan Y."/>
            <person name="Juniper S.K."/>
            <person name="Young C.R."/>
            <person name="Angers B."/>
            <person name="Qian P.Y."/>
        </authorList>
    </citation>
    <scope>NUCLEOTIDE SEQUENCE</scope>
    <source>
        <strain evidence="17">P08H-3</strain>
    </source>
</reference>
<evidence type="ECO:0000313" key="17">
    <source>
        <dbReference type="EMBL" id="KAK2155760.1"/>
    </source>
</evidence>
<dbReference type="InterPro" id="IPR013083">
    <property type="entry name" value="Znf_RING/FYVE/PHD"/>
</dbReference>
<dbReference type="GO" id="GO:0005634">
    <property type="term" value="C:nucleus"/>
    <property type="evidence" value="ECO:0007669"/>
    <property type="project" value="UniProtKB-SubCell"/>
</dbReference>
<feature type="domain" description="UBP-type" evidence="16">
    <location>
        <begin position="78"/>
        <end position="180"/>
    </location>
</feature>
<evidence type="ECO:0000256" key="7">
    <source>
        <dbReference type="ARBA" id="ARBA00022771"/>
    </source>
</evidence>
<protein>
    <recommendedName>
        <fullName evidence="16">UBP-type domain-containing protein</fullName>
    </recommendedName>
</protein>
<keyword evidence="8" id="KW-0378">Hydrolase</keyword>
<comment type="similarity">
    <text evidence="3">Belongs to the histone deacetylase family. HD type 2 subfamily.</text>
</comment>
<evidence type="ECO:0000256" key="15">
    <source>
        <dbReference type="SAM" id="MobiDB-lite"/>
    </source>
</evidence>
<proteinExistence type="inferred from homology"/>
<dbReference type="FunFam" id="3.30.40.10:FF:000342">
    <property type="entry name" value="Histone deacetylase 6"/>
    <property type="match status" value="1"/>
</dbReference>
<keyword evidence="10" id="KW-0156">Chromatin regulator</keyword>
<keyword evidence="5" id="KW-0479">Metal-binding</keyword>
<evidence type="ECO:0000256" key="5">
    <source>
        <dbReference type="ARBA" id="ARBA00022723"/>
    </source>
</evidence>
<comment type="subcellular location">
    <subcellularLocation>
        <location evidence="2">Nucleus</location>
    </subcellularLocation>
</comment>
<evidence type="ECO:0000256" key="10">
    <source>
        <dbReference type="ARBA" id="ARBA00022853"/>
    </source>
</evidence>
<evidence type="ECO:0000256" key="11">
    <source>
        <dbReference type="ARBA" id="ARBA00023015"/>
    </source>
</evidence>
<gene>
    <name evidence="17" type="ORF">LSH36_232g03050</name>
</gene>
<keyword evidence="6" id="KW-0677">Repeat</keyword>
<evidence type="ECO:0000256" key="4">
    <source>
        <dbReference type="ARBA" id="ARBA00022491"/>
    </source>
</evidence>
<evidence type="ECO:0000256" key="8">
    <source>
        <dbReference type="ARBA" id="ARBA00022801"/>
    </source>
</evidence>
<dbReference type="InterPro" id="IPR001607">
    <property type="entry name" value="Znf_UBP"/>
</dbReference>
<dbReference type="SUPFAM" id="SSF57850">
    <property type="entry name" value="RING/U-box"/>
    <property type="match status" value="1"/>
</dbReference>
<evidence type="ECO:0000256" key="9">
    <source>
        <dbReference type="ARBA" id="ARBA00022833"/>
    </source>
</evidence>
<dbReference type="Proteomes" id="UP001208570">
    <property type="component" value="Unassembled WGS sequence"/>
</dbReference>
<dbReference type="Pfam" id="PF02148">
    <property type="entry name" value="zf-UBP"/>
    <property type="match status" value="1"/>
</dbReference>
<evidence type="ECO:0000256" key="1">
    <source>
        <dbReference type="ARBA" id="ARBA00001947"/>
    </source>
</evidence>
<dbReference type="AlphaFoldDB" id="A0AAD9JPJ4"/>
<dbReference type="PROSITE" id="PS50271">
    <property type="entry name" value="ZF_UBP"/>
    <property type="match status" value="1"/>
</dbReference>
<sequence>MSGGTKEAKTSKDDTKDEKCGAHKLESTLPDEHVVEASGSGVDRSQSDDLIGACGGHDPAPGITLQEGMQLCSVVPLPWCPHLNDIKPVPSKGLDTNAPCLQCGNIGENWVCLVCYEVHCSRYINEHMLMHGLATEHKIVLSFVDLSVWCYGCDSYVNHEVHLSKSRCSTFTEDIILCKVIQDGVHREVIRCYAAKEFLFAGFASCN</sequence>
<keyword evidence="7 14" id="KW-0863">Zinc-finger</keyword>
<feature type="region of interest" description="Disordered" evidence="15">
    <location>
        <begin position="1"/>
        <end position="45"/>
    </location>
</feature>
<comment type="caution">
    <text evidence="17">The sequence shown here is derived from an EMBL/GenBank/DDBJ whole genome shotgun (WGS) entry which is preliminary data.</text>
</comment>
<keyword evidence="12" id="KW-0804">Transcription</keyword>
<evidence type="ECO:0000259" key="16">
    <source>
        <dbReference type="PROSITE" id="PS50271"/>
    </source>
</evidence>
<dbReference type="PANTHER" id="PTHR47665">
    <property type="entry name" value="HISTONE DEACETYLASE-LIKE PROTEIN"/>
    <property type="match status" value="1"/>
</dbReference>
<name>A0AAD9JPJ4_9ANNE</name>
<keyword evidence="4" id="KW-0678">Repressor</keyword>
<dbReference type="GO" id="GO:0006325">
    <property type="term" value="P:chromatin organization"/>
    <property type="evidence" value="ECO:0007669"/>
    <property type="project" value="UniProtKB-KW"/>
</dbReference>